<dbReference type="Gene3D" id="1.10.3430.10">
    <property type="entry name" value="Ammonium transporter AmtB like domains"/>
    <property type="match status" value="1"/>
</dbReference>
<feature type="transmembrane region" description="Helical" evidence="7">
    <location>
        <begin position="205"/>
        <end position="223"/>
    </location>
</feature>
<feature type="transmembrane region" description="Helical" evidence="7">
    <location>
        <begin position="97"/>
        <end position="118"/>
    </location>
</feature>
<protein>
    <submittedName>
        <fullName evidence="8">Urea transporter</fullName>
    </submittedName>
</protein>
<feature type="transmembrane region" description="Helical" evidence="7">
    <location>
        <begin position="125"/>
        <end position="144"/>
    </location>
</feature>
<evidence type="ECO:0000256" key="6">
    <source>
        <dbReference type="ARBA" id="ARBA00023136"/>
    </source>
</evidence>
<evidence type="ECO:0000256" key="5">
    <source>
        <dbReference type="ARBA" id="ARBA00022989"/>
    </source>
</evidence>
<feature type="transmembrane region" description="Helical" evidence="7">
    <location>
        <begin position="33"/>
        <end position="61"/>
    </location>
</feature>
<evidence type="ECO:0000256" key="1">
    <source>
        <dbReference type="ARBA" id="ARBA00004651"/>
    </source>
</evidence>
<dbReference type="PIRSF" id="PIRSF016502">
    <property type="entry name" value="Urea_transporter"/>
    <property type="match status" value="1"/>
</dbReference>
<feature type="transmembrane region" description="Helical" evidence="7">
    <location>
        <begin position="257"/>
        <end position="274"/>
    </location>
</feature>
<accession>A0ABW0TML8</accession>
<evidence type="ECO:0000256" key="7">
    <source>
        <dbReference type="SAM" id="Phobius"/>
    </source>
</evidence>
<dbReference type="PANTHER" id="PTHR10464">
    <property type="entry name" value="UREA TRANSPORTER"/>
    <property type="match status" value="1"/>
</dbReference>
<keyword evidence="4 7" id="KW-0812">Transmembrane</keyword>
<dbReference type="Pfam" id="PF03253">
    <property type="entry name" value="UT"/>
    <property type="match status" value="1"/>
</dbReference>
<keyword evidence="6 7" id="KW-0472">Membrane</keyword>
<dbReference type="PANTHER" id="PTHR10464:SF4">
    <property type="entry name" value="UREA TRANSPORTER"/>
    <property type="match status" value="1"/>
</dbReference>
<feature type="transmembrane region" description="Helical" evidence="7">
    <location>
        <begin position="229"/>
        <end position="250"/>
    </location>
</feature>
<reference evidence="9" key="1">
    <citation type="journal article" date="2019" name="Int. J. Syst. Evol. Microbiol.">
        <title>The Global Catalogue of Microorganisms (GCM) 10K type strain sequencing project: providing services to taxonomists for standard genome sequencing and annotation.</title>
        <authorList>
            <consortium name="The Broad Institute Genomics Platform"/>
            <consortium name="The Broad Institute Genome Sequencing Center for Infectious Disease"/>
            <person name="Wu L."/>
            <person name="Ma J."/>
        </authorList>
    </citation>
    <scope>NUCLEOTIDE SEQUENCE [LARGE SCALE GENOMIC DNA]</scope>
    <source>
        <strain evidence="9">CGMCC 4.1434</strain>
    </source>
</reference>
<dbReference type="InterPro" id="IPR029020">
    <property type="entry name" value="Ammonium/urea_transptr"/>
</dbReference>
<sequence length="309" mass="33334">MKKNSFVNRFHFITVSLKGISQAILIENAVTGAIILLAIMISSFSLGVIALLSAMIGTLLGKLGGADEELVDQGLFGFNSVLTGMALYLFLTGPYHWILSLVGAFLAAIVTAALMHVMKNTGIPVLTFPFVGLTLFTLLVSYRLSAVHTSNALVPQSLWQWKLDITGPFNLKEGIFTGIGQVFFLDYTISGILLFVAVFWAGWRLGLYAFLGNAAALLTALILGAERSLIFVGLYGYNGILTAMAVAVVFNTSKRRLSYVSGILAACLTVPIAASLHTWLLPFGLPPLTLPFVLSTWIFLSARKVLPKL</sequence>
<dbReference type="EMBL" id="JBHSNO010000005">
    <property type="protein sequence ID" value="MFC5589649.1"/>
    <property type="molecule type" value="Genomic_DNA"/>
</dbReference>
<proteinExistence type="inferred from homology"/>
<evidence type="ECO:0000313" key="9">
    <source>
        <dbReference type="Proteomes" id="UP001596109"/>
    </source>
</evidence>
<evidence type="ECO:0000256" key="3">
    <source>
        <dbReference type="ARBA" id="ARBA00022475"/>
    </source>
</evidence>
<evidence type="ECO:0000313" key="8">
    <source>
        <dbReference type="EMBL" id="MFC5589649.1"/>
    </source>
</evidence>
<comment type="similarity">
    <text evidence="2">Belongs to the urea transporter family.</text>
</comment>
<organism evidence="8 9">
    <name type="scientific">Sporosarcina soli</name>
    <dbReference type="NCBI Taxonomy" id="334736"/>
    <lineage>
        <taxon>Bacteria</taxon>
        <taxon>Bacillati</taxon>
        <taxon>Bacillota</taxon>
        <taxon>Bacilli</taxon>
        <taxon>Bacillales</taxon>
        <taxon>Caryophanaceae</taxon>
        <taxon>Sporosarcina</taxon>
    </lineage>
</organism>
<keyword evidence="9" id="KW-1185">Reference proteome</keyword>
<evidence type="ECO:0000256" key="2">
    <source>
        <dbReference type="ARBA" id="ARBA00005914"/>
    </source>
</evidence>
<dbReference type="InterPro" id="IPR004937">
    <property type="entry name" value="Urea_transporter"/>
</dbReference>
<keyword evidence="5 7" id="KW-1133">Transmembrane helix</keyword>
<gene>
    <name evidence="8" type="ORF">ACFPRA_12155</name>
</gene>
<name>A0ABW0TML8_9BACL</name>
<dbReference type="Proteomes" id="UP001596109">
    <property type="component" value="Unassembled WGS sequence"/>
</dbReference>
<evidence type="ECO:0000256" key="4">
    <source>
        <dbReference type="ARBA" id="ARBA00022692"/>
    </source>
</evidence>
<keyword evidence="3" id="KW-1003">Cell membrane</keyword>
<feature type="transmembrane region" description="Helical" evidence="7">
    <location>
        <begin position="280"/>
        <end position="300"/>
    </location>
</feature>
<comment type="caution">
    <text evidence="8">The sequence shown here is derived from an EMBL/GenBank/DDBJ whole genome shotgun (WGS) entry which is preliminary data.</text>
</comment>
<comment type="subcellular location">
    <subcellularLocation>
        <location evidence="1">Cell membrane</location>
        <topology evidence="1">Multi-pass membrane protein</topology>
    </subcellularLocation>
</comment>
<dbReference type="RefSeq" id="WP_381434653.1">
    <property type="nucleotide sequence ID" value="NZ_JBHSNO010000005.1"/>
</dbReference>
<feature type="transmembrane region" description="Helical" evidence="7">
    <location>
        <begin position="175"/>
        <end position="198"/>
    </location>
</feature>